<dbReference type="InterPro" id="IPR022791">
    <property type="entry name" value="L-PG_synthase/AglD"/>
</dbReference>
<reference evidence="7 8" key="1">
    <citation type="submission" date="2024-10" db="EMBL/GenBank/DDBJ databases">
        <title>The Natural Products Discovery Center: Release of the First 8490 Sequenced Strains for Exploring Actinobacteria Biosynthetic Diversity.</title>
        <authorList>
            <person name="Kalkreuter E."/>
            <person name="Kautsar S.A."/>
            <person name="Yang D."/>
            <person name="Bader C.D."/>
            <person name="Teijaro C.N."/>
            <person name="Fluegel L."/>
            <person name="Davis C.M."/>
            <person name="Simpson J.R."/>
            <person name="Lauterbach L."/>
            <person name="Steele A.D."/>
            <person name="Gui C."/>
            <person name="Meng S."/>
            <person name="Li G."/>
            <person name="Viehrig K."/>
            <person name="Ye F."/>
            <person name="Su P."/>
            <person name="Kiefer A.F."/>
            <person name="Nichols A."/>
            <person name="Cepeda A.J."/>
            <person name="Yan W."/>
            <person name="Fan B."/>
            <person name="Jiang Y."/>
            <person name="Adhikari A."/>
            <person name="Zheng C.-J."/>
            <person name="Schuster L."/>
            <person name="Cowan T.M."/>
            <person name="Smanski M.J."/>
            <person name="Chevrette M.G."/>
            <person name="De Carvalho L.P.S."/>
            <person name="Shen B."/>
        </authorList>
    </citation>
    <scope>NUCLEOTIDE SEQUENCE [LARGE SCALE GENOMIC DNA]</scope>
    <source>
        <strain evidence="7 8">NPDC006488</strain>
    </source>
</reference>
<proteinExistence type="predicted"/>
<keyword evidence="8" id="KW-1185">Reference proteome</keyword>
<gene>
    <name evidence="7" type="ORF">ACFYNQ_47565</name>
</gene>
<dbReference type="NCBIfam" id="TIGR00374">
    <property type="entry name" value="flippase-like domain"/>
    <property type="match status" value="1"/>
</dbReference>
<protein>
    <submittedName>
        <fullName evidence="7">YbhN family protein</fullName>
    </submittedName>
</protein>
<evidence type="ECO:0000256" key="3">
    <source>
        <dbReference type="ARBA" id="ARBA00022692"/>
    </source>
</evidence>
<evidence type="ECO:0000256" key="4">
    <source>
        <dbReference type="ARBA" id="ARBA00022989"/>
    </source>
</evidence>
<accession>A0ABW6MJ63</accession>
<dbReference type="RefSeq" id="WP_388114878.1">
    <property type="nucleotide sequence ID" value="NZ_JBIAHM010000024.1"/>
</dbReference>
<evidence type="ECO:0000313" key="8">
    <source>
        <dbReference type="Proteomes" id="UP001601303"/>
    </source>
</evidence>
<feature type="transmembrane region" description="Helical" evidence="6">
    <location>
        <begin position="545"/>
        <end position="567"/>
    </location>
</feature>
<feature type="transmembrane region" description="Helical" evidence="6">
    <location>
        <begin position="64"/>
        <end position="86"/>
    </location>
</feature>
<evidence type="ECO:0000256" key="2">
    <source>
        <dbReference type="ARBA" id="ARBA00022475"/>
    </source>
</evidence>
<feature type="transmembrane region" description="Helical" evidence="6">
    <location>
        <begin position="165"/>
        <end position="184"/>
    </location>
</feature>
<feature type="transmembrane region" description="Helical" evidence="6">
    <location>
        <begin position="190"/>
        <end position="208"/>
    </location>
</feature>
<evidence type="ECO:0000313" key="7">
    <source>
        <dbReference type="EMBL" id="MFE9606183.1"/>
    </source>
</evidence>
<dbReference type="EMBL" id="JBIAHM010000024">
    <property type="protein sequence ID" value="MFE9606183.1"/>
    <property type="molecule type" value="Genomic_DNA"/>
</dbReference>
<dbReference type="PANTHER" id="PTHR39087">
    <property type="entry name" value="UPF0104 MEMBRANE PROTEIN MJ1595"/>
    <property type="match status" value="1"/>
</dbReference>
<dbReference type="PANTHER" id="PTHR39087:SF2">
    <property type="entry name" value="UPF0104 MEMBRANE PROTEIN MJ1595"/>
    <property type="match status" value="1"/>
</dbReference>
<keyword evidence="4 6" id="KW-1133">Transmembrane helix</keyword>
<feature type="transmembrane region" description="Helical" evidence="6">
    <location>
        <begin position="93"/>
        <end position="115"/>
    </location>
</feature>
<keyword evidence="2" id="KW-1003">Cell membrane</keyword>
<dbReference type="Pfam" id="PF03706">
    <property type="entry name" value="LPG_synthase_TM"/>
    <property type="match status" value="1"/>
</dbReference>
<feature type="transmembrane region" description="Helical" evidence="6">
    <location>
        <begin position="764"/>
        <end position="785"/>
    </location>
</feature>
<comment type="caution">
    <text evidence="7">The sequence shown here is derived from an EMBL/GenBank/DDBJ whole genome shotgun (WGS) entry which is preliminary data.</text>
</comment>
<name>A0ABW6MJ63_9ACTN</name>
<keyword evidence="5 6" id="KW-0472">Membrane</keyword>
<keyword evidence="3 6" id="KW-0812">Transmembrane</keyword>
<evidence type="ECO:0000256" key="6">
    <source>
        <dbReference type="SAM" id="Phobius"/>
    </source>
</evidence>
<comment type="subcellular location">
    <subcellularLocation>
        <location evidence="1">Cell membrane</location>
        <topology evidence="1">Multi-pass membrane protein</topology>
    </subcellularLocation>
</comment>
<feature type="transmembrane region" description="Helical" evidence="6">
    <location>
        <begin position="662"/>
        <end position="679"/>
    </location>
</feature>
<evidence type="ECO:0000256" key="1">
    <source>
        <dbReference type="ARBA" id="ARBA00004651"/>
    </source>
</evidence>
<organism evidence="7 8">
    <name type="scientific">Streptomyces hokutonensis</name>
    <dbReference type="NCBI Taxonomy" id="1306990"/>
    <lineage>
        <taxon>Bacteria</taxon>
        <taxon>Bacillati</taxon>
        <taxon>Actinomycetota</taxon>
        <taxon>Actinomycetes</taxon>
        <taxon>Kitasatosporales</taxon>
        <taxon>Streptomycetaceae</taxon>
        <taxon>Streptomyces</taxon>
    </lineage>
</organism>
<feature type="transmembrane region" description="Helical" evidence="6">
    <location>
        <begin position="515"/>
        <end position="533"/>
    </location>
</feature>
<dbReference type="Proteomes" id="UP001601303">
    <property type="component" value="Unassembled WGS sequence"/>
</dbReference>
<evidence type="ECO:0000256" key="5">
    <source>
        <dbReference type="ARBA" id="ARBA00023136"/>
    </source>
</evidence>
<feature type="transmembrane region" description="Helical" evidence="6">
    <location>
        <begin position="791"/>
        <end position="812"/>
    </location>
</feature>
<feature type="transmembrane region" description="Helical" evidence="6">
    <location>
        <begin position="141"/>
        <end position="158"/>
    </location>
</feature>
<sequence>MSTVIDTPPPRTVRRSVDLWRLSLSLAVLLAAVLPAVATRDFVRAAQQGLLDSATALPPALRDGLVGTVQAVALLAPVAAVVVWCVRHRVDPVLRVLPAAVLGALGAWSLTHLALERGRPDTWPEVLDGRDGLLRATWPPAVYLAACAAAVVAAGPWLGARPRRALWALASSCAALSVATAAIVPLDAVAALAMGGAAGSAVLLLAGAPADRPTAQAVADALAASGISVTTLRELPAREQLPGEGTLYRADTPAGSGLAVRVLAAEDHNRDLFHRLARRTLLRHPADTTAPTPLVAAEHELLMLVFAARTGARADEPVMAYPVAGGGALVATSAPDDARALSGLRDEELTDPLLTGVWTSVARLQEHRLGHGELRPEHVLVAPDGESRLTAFARGRLNAPPEVLGSDLAELLATTAIRVGAQRATACALAGLGPELLATALPYLQPLALMGPARTAVARYDQARARAAREKAGRRTLRAGGRPGLLRDLAAQVSTASGATEVQPARLARFTWKSVLGLAGAFLVLHLVLPQLANAPAALDALRDANWWWVLAVLPITFLSQTFSTFLQQGTIPERLPFGPTYQVQFASSFLNRITPSNVGGMALNLRYLQKTGIETGAATASVGLQSLAGALSNTVVAAVFLTSAGRGHAGVRPHLSAGRPLLWAVALVLAAGGLLAFTPPGRRFLGEKVWPFLRAAGSTVAGIATEPAKIAVGTVGALGLPLIQVVGLAMSLHALGADLPFVQVGAAYMAARLIANAAPVPGGLGALEAGLIAGLTTLGVPAGAATSAVLVYRLLTFWLNVPLGALALNVVQRRGYV</sequence>